<dbReference type="PANTHER" id="PTHR33269:SF17">
    <property type="entry name" value="NADH-UBIQUINONE OXIDOREDUCTASE CHAIN 6"/>
    <property type="match status" value="1"/>
</dbReference>
<keyword evidence="4" id="KW-1185">Reference proteome</keyword>
<evidence type="ECO:0000256" key="1">
    <source>
        <dbReference type="ARBA" id="ARBA00005698"/>
    </source>
</evidence>
<evidence type="ECO:0000256" key="2">
    <source>
        <dbReference type="RuleBase" id="RU004429"/>
    </source>
</evidence>
<feature type="transmembrane region" description="Helical" evidence="2">
    <location>
        <begin position="6"/>
        <end position="24"/>
    </location>
</feature>
<evidence type="ECO:0000313" key="4">
    <source>
        <dbReference type="Proteomes" id="UP000593836"/>
    </source>
</evidence>
<dbReference type="Pfam" id="PF00499">
    <property type="entry name" value="Oxidored_q3"/>
    <property type="match status" value="1"/>
</dbReference>
<keyword evidence="2" id="KW-1133">Transmembrane helix</keyword>
<organism evidence="3 4">
    <name type="scientific">Candidatus Sulfurimonas marisnigri</name>
    <dbReference type="NCBI Taxonomy" id="2740405"/>
    <lineage>
        <taxon>Bacteria</taxon>
        <taxon>Pseudomonadati</taxon>
        <taxon>Campylobacterota</taxon>
        <taxon>Epsilonproteobacteria</taxon>
        <taxon>Campylobacterales</taxon>
        <taxon>Sulfurimonadaceae</taxon>
        <taxon>Sulfurimonas</taxon>
    </lineage>
</organism>
<accession>A0A7S7LZX1</accession>
<dbReference type="GO" id="GO:0005886">
    <property type="term" value="C:plasma membrane"/>
    <property type="evidence" value="ECO:0007669"/>
    <property type="project" value="UniProtKB-SubCell"/>
</dbReference>
<gene>
    <name evidence="3" type="ORF">HUE87_10715</name>
</gene>
<dbReference type="PANTHER" id="PTHR33269">
    <property type="entry name" value="NADH-UBIQUINONE OXIDOREDUCTASE CHAIN 6"/>
    <property type="match status" value="1"/>
</dbReference>
<keyword evidence="2" id="KW-0812">Transmembrane</keyword>
<keyword evidence="2" id="KW-1003">Cell membrane</keyword>
<dbReference type="AlphaFoldDB" id="A0A7S7LZX1"/>
<keyword evidence="2" id="KW-0472">Membrane</keyword>
<dbReference type="EC" id="7.1.1.-" evidence="2"/>
<feature type="transmembrane region" description="Helical" evidence="2">
    <location>
        <begin position="58"/>
        <end position="78"/>
    </location>
</feature>
<reference evidence="3 4" key="1">
    <citation type="submission" date="2020-05" db="EMBL/GenBank/DDBJ databases">
        <title>Sulfurimonas marisnigri, sp. nov., and Sulfurimonas baltica, sp. nov., manganese oxide reducing chemolithoautotrophs of the class Epsilonproteobacteria isolated from the pelagic redoxclines of the Black and Baltic Seas and emended description of the genus Sulfurimonas.</title>
        <authorList>
            <person name="Henkel J.V."/>
            <person name="Laudan C."/>
            <person name="Werner J."/>
            <person name="Neu T."/>
            <person name="Plewe S."/>
            <person name="Sproer C."/>
            <person name="Bunk B."/>
            <person name="Schulz-Vogt H.N."/>
        </authorList>
    </citation>
    <scope>NUCLEOTIDE SEQUENCE [LARGE SCALE GENOMIC DNA]</scope>
    <source>
        <strain evidence="3 4">SoZ1</strain>
    </source>
</reference>
<dbReference type="EMBL" id="CP054493">
    <property type="protein sequence ID" value="QOY54335.1"/>
    <property type="molecule type" value="Genomic_DNA"/>
</dbReference>
<protein>
    <recommendedName>
        <fullName evidence="2">NADH-quinone oxidoreductase subunit J</fullName>
        <ecNumber evidence="2">7.1.1.-</ecNumber>
    </recommendedName>
</protein>
<dbReference type="InterPro" id="IPR001457">
    <property type="entry name" value="NADH_UbQ/plastoQ_OxRdtase_su6"/>
</dbReference>
<feature type="transmembrane region" description="Helical" evidence="2">
    <location>
        <begin position="31"/>
        <end position="52"/>
    </location>
</feature>
<feature type="transmembrane region" description="Helical" evidence="2">
    <location>
        <begin position="140"/>
        <end position="161"/>
    </location>
</feature>
<name>A0A7S7LZX1_9BACT</name>
<dbReference type="GO" id="GO:0008137">
    <property type="term" value="F:NADH dehydrogenase (ubiquinone) activity"/>
    <property type="evidence" value="ECO:0007669"/>
    <property type="project" value="UniProtKB-UniRule"/>
</dbReference>
<comment type="function">
    <text evidence="2">NDH-1 shuttles electrons from NADH, via FMN and iron-sulfur (Fe-S) centers, to quinones in the respiratory chain. Couples the redox reaction to proton translocation (for every two electrons transferred, four hydrogen ions are translocated across the cytoplasmic membrane), and thus conserves the redox energy in a proton gradient.</text>
</comment>
<feature type="transmembrane region" description="Helical" evidence="2">
    <location>
        <begin position="90"/>
        <end position="108"/>
    </location>
</feature>
<comment type="similarity">
    <text evidence="1 2">Belongs to the complex I subunit 6 family.</text>
</comment>
<dbReference type="Proteomes" id="UP000593836">
    <property type="component" value="Chromosome"/>
</dbReference>
<keyword evidence="2" id="KW-0874">Quinone</keyword>
<dbReference type="KEGG" id="smas:HUE87_10715"/>
<dbReference type="RefSeq" id="WP_194366380.1">
    <property type="nucleotide sequence ID" value="NZ_CP054493.1"/>
</dbReference>
<dbReference type="InterPro" id="IPR042106">
    <property type="entry name" value="Nuo/plastoQ_OxRdtase_6_NuoJ"/>
</dbReference>
<keyword evidence="2" id="KW-0520">NAD</keyword>
<comment type="catalytic activity">
    <reaction evidence="2">
        <text>a quinone + NADH + 5 H(+)(in) = a quinol + NAD(+) + 4 H(+)(out)</text>
        <dbReference type="Rhea" id="RHEA:57888"/>
        <dbReference type="ChEBI" id="CHEBI:15378"/>
        <dbReference type="ChEBI" id="CHEBI:24646"/>
        <dbReference type="ChEBI" id="CHEBI:57540"/>
        <dbReference type="ChEBI" id="CHEBI:57945"/>
        <dbReference type="ChEBI" id="CHEBI:132124"/>
    </reaction>
</comment>
<evidence type="ECO:0000313" key="3">
    <source>
        <dbReference type="EMBL" id="QOY54335.1"/>
    </source>
</evidence>
<comment type="subcellular location">
    <subcellularLocation>
        <location evidence="2">Cell membrane</location>
        <topology evidence="2">Multi-pass membrane protein</topology>
    </subcellularLocation>
</comment>
<dbReference type="Gene3D" id="1.20.120.1200">
    <property type="entry name" value="NADH-ubiquinone/plastoquinone oxidoreductase chain 6, subunit NuoJ"/>
    <property type="match status" value="1"/>
</dbReference>
<dbReference type="GO" id="GO:0048038">
    <property type="term" value="F:quinone binding"/>
    <property type="evidence" value="ECO:0007669"/>
    <property type="project" value="UniProtKB-UniRule"/>
</dbReference>
<proteinExistence type="inferred from homology"/>
<sequence>MQNEIIFTILALITIVSSIVMISAHRPIDSALSFIVTLVSIAALFALVNATFLFVVQIIIYAGAILSLILFIIMFLNIKDSNLPDEKHKNRWLMGTSIIVAPFSYILIDLIMRSDIAVNGVASENFGTIKDVGLTLFSKWILPFELVSILLLVALVGSVTLSKKED</sequence>